<feature type="binding site" evidence="6">
    <location>
        <position position="108"/>
    </location>
    <ligand>
        <name>Mg(2+)</name>
        <dbReference type="ChEBI" id="CHEBI:18420"/>
    </ligand>
</feature>
<dbReference type="InterPro" id="IPR002716">
    <property type="entry name" value="PIN_dom"/>
</dbReference>
<reference evidence="9" key="1">
    <citation type="journal article" date="2019" name="Int. J. Syst. Evol. Microbiol.">
        <title>The Global Catalogue of Microorganisms (GCM) 10K type strain sequencing project: providing services to taxonomists for standard genome sequencing and annotation.</title>
        <authorList>
            <consortium name="The Broad Institute Genomics Platform"/>
            <consortium name="The Broad Institute Genome Sequencing Center for Infectious Disease"/>
            <person name="Wu L."/>
            <person name="Ma J."/>
        </authorList>
    </citation>
    <scope>NUCLEOTIDE SEQUENCE [LARGE SCALE GENOMIC DNA]</scope>
    <source>
        <strain evidence="9">JCM 18303</strain>
    </source>
</reference>
<keyword evidence="9" id="KW-1185">Reference proteome</keyword>
<dbReference type="NCBIfam" id="TIGR00028">
    <property type="entry name" value="Mtu_PIN_fam"/>
    <property type="match status" value="1"/>
</dbReference>
<evidence type="ECO:0000256" key="6">
    <source>
        <dbReference type="HAMAP-Rule" id="MF_00265"/>
    </source>
</evidence>
<dbReference type="Pfam" id="PF01850">
    <property type="entry name" value="PIN"/>
    <property type="match status" value="1"/>
</dbReference>
<dbReference type="EMBL" id="BAABJP010000015">
    <property type="protein sequence ID" value="GAA5157402.1"/>
    <property type="molecule type" value="Genomic_DNA"/>
</dbReference>
<dbReference type="RefSeq" id="WP_185059332.1">
    <property type="nucleotide sequence ID" value="NZ_BAABJP010000015.1"/>
</dbReference>
<dbReference type="EC" id="3.1.-.-" evidence="6"/>
<evidence type="ECO:0000313" key="8">
    <source>
        <dbReference type="EMBL" id="GAA5157402.1"/>
    </source>
</evidence>
<dbReference type="CDD" id="cd18678">
    <property type="entry name" value="PIN_MtVapC25_VapC33-like"/>
    <property type="match status" value="1"/>
</dbReference>
<keyword evidence="1 6" id="KW-1277">Toxin-antitoxin system</keyword>
<dbReference type="InterPro" id="IPR006226">
    <property type="entry name" value="Mtu_PIN"/>
</dbReference>
<dbReference type="InterPro" id="IPR029060">
    <property type="entry name" value="PIN-like_dom_sf"/>
</dbReference>
<comment type="cofactor">
    <cofactor evidence="6">
        <name>Mg(2+)</name>
        <dbReference type="ChEBI" id="CHEBI:18420"/>
    </cofactor>
</comment>
<comment type="function">
    <text evidence="6">Toxic component of a toxin-antitoxin (TA) system. An RNase.</text>
</comment>
<organism evidence="8 9">
    <name type="scientific">Pseudonocardia eucalypti</name>
    <dbReference type="NCBI Taxonomy" id="648755"/>
    <lineage>
        <taxon>Bacteria</taxon>
        <taxon>Bacillati</taxon>
        <taxon>Actinomycetota</taxon>
        <taxon>Actinomycetes</taxon>
        <taxon>Pseudonocardiales</taxon>
        <taxon>Pseudonocardiaceae</taxon>
        <taxon>Pseudonocardia</taxon>
    </lineage>
</organism>
<dbReference type="HAMAP" id="MF_00265">
    <property type="entry name" value="VapC_Nob1"/>
    <property type="match status" value="1"/>
</dbReference>
<sequence length="143" mass="15849">MYLLDVNVVLAAHREDHPHHQTVRPWLDDLLAGEEPFTVPVTVWASFLRLATNRRIFEIPTPLADAFAFIDAINGQPHLLPIAPGHRHLVLLRELCAEAAAVGDLVPDAVLAALAAEHHCDIATLDRDFARFPSVKHLLLVAR</sequence>
<evidence type="ECO:0000256" key="3">
    <source>
        <dbReference type="ARBA" id="ARBA00022723"/>
    </source>
</evidence>
<feature type="binding site" evidence="6">
    <location>
        <position position="5"/>
    </location>
    <ligand>
        <name>Mg(2+)</name>
        <dbReference type="ChEBI" id="CHEBI:18420"/>
    </ligand>
</feature>
<keyword evidence="5 6" id="KW-0460">Magnesium</keyword>
<evidence type="ECO:0000259" key="7">
    <source>
        <dbReference type="Pfam" id="PF01850"/>
    </source>
</evidence>
<dbReference type="SUPFAM" id="SSF88723">
    <property type="entry name" value="PIN domain-like"/>
    <property type="match status" value="1"/>
</dbReference>
<evidence type="ECO:0000256" key="1">
    <source>
        <dbReference type="ARBA" id="ARBA00022649"/>
    </source>
</evidence>
<dbReference type="InterPro" id="IPR022907">
    <property type="entry name" value="VapC_family"/>
</dbReference>
<comment type="caution">
    <text evidence="8">The sequence shown here is derived from an EMBL/GenBank/DDBJ whole genome shotgun (WGS) entry which is preliminary data.</text>
</comment>
<evidence type="ECO:0000256" key="5">
    <source>
        <dbReference type="ARBA" id="ARBA00022842"/>
    </source>
</evidence>
<feature type="domain" description="PIN" evidence="7">
    <location>
        <begin position="2"/>
        <end position="132"/>
    </location>
</feature>
<protein>
    <recommendedName>
        <fullName evidence="6">Ribonuclease VapC</fullName>
        <shortName evidence="6">RNase VapC</shortName>
        <ecNumber evidence="6">3.1.-.-</ecNumber>
    </recommendedName>
    <alternativeName>
        <fullName evidence="6">Toxin VapC</fullName>
    </alternativeName>
</protein>
<gene>
    <name evidence="6" type="primary">vapC</name>
    <name evidence="8" type="ORF">GCM10023321_35610</name>
</gene>
<name>A0ABP9Q6X3_9PSEU</name>
<proteinExistence type="inferred from homology"/>
<accession>A0ABP9Q6X3</accession>
<evidence type="ECO:0000256" key="2">
    <source>
        <dbReference type="ARBA" id="ARBA00022722"/>
    </source>
</evidence>
<keyword evidence="4 6" id="KW-0378">Hydrolase</keyword>
<keyword evidence="2 6" id="KW-0540">Nuclease</keyword>
<evidence type="ECO:0000256" key="4">
    <source>
        <dbReference type="ARBA" id="ARBA00022801"/>
    </source>
</evidence>
<keyword evidence="3 6" id="KW-0479">Metal-binding</keyword>
<keyword evidence="6" id="KW-0800">Toxin</keyword>
<dbReference type="Gene3D" id="3.40.50.1010">
    <property type="entry name" value="5'-nuclease"/>
    <property type="match status" value="1"/>
</dbReference>
<comment type="similarity">
    <text evidence="6">Belongs to the PINc/VapC protein family.</text>
</comment>
<evidence type="ECO:0000313" key="9">
    <source>
        <dbReference type="Proteomes" id="UP001428817"/>
    </source>
</evidence>
<dbReference type="Proteomes" id="UP001428817">
    <property type="component" value="Unassembled WGS sequence"/>
</dbReference>